<dbReference type="AlphaFoldDB" id="A0A1I4P6U6"/>
<name>A0A1I4P6U6_9GAMM</name>
<keyword evidence="2" id="KW-1185">Reference proteome</keyword>
<organism evidence="1 2">
    <name type="scientific">Marinobacter zhejiangensis</name>
    <dbReference type="NCBI Taxonomy" id="488535"/>
    <lineage>
        <taxon>Bacteria</taxon>
        <taxon>Pseudomonadati</taxon>
        <taxon>Pseudomonadota</taxon>
        <taxon>Gammaproteobacteria</taxon>
        <taxon>Pseudomonadales</taxon>
        <taxon>Marinobacteraceae</taxon>
        <taxon>Marinobacter</taxon>
    </lineage>
</organism>
<evidence type="ECO:0000313" key="2">
    <source>
        <dbReference type="Proteomes" id="UP000198519"/>
    </source>
</evidence>
<sequence>MECFRIDESGYTGFDLLNSEQPFQGAAAVSISDQEAERLIKEHFPSLQATELKYQALSRRPKNHPRLLALLGDIHANYKCVTYVCDKRFLLLLMFLDYAVEPFYFERGVDFYADGQNYSLASLLYFAGPTLLGKGAFDALLAAFQAAMKEKTKKALEDLVTAARKTTWNQLPEALGPLAGYGAPECLSAIATPGVSTDAALVVLQSLISRMEVMADGPYRVEHDQSKNLATYHNLLERYINHNDQIEFRQSEIASIKFPLKLTSVTQVDSKDSPAVQLADVMIGAAIEVTKILRGQKAGGLEPDALLDLYKDEQIIHMFPSLDFDEQRRFRKGTQAAEVIDYFSQFYV</sequence>
<dbReference type="STRING" id="488535.SAMN04487963_1822"/>
<reference evidence="2" key="1">
    <citation type="submission" date="2016-10" db="EMBL/GenBank/DDBJ databases">
        <authorList>
            <person name="Varghese N."/>
            <person name="Submissions S."/>
        </authorList>
    </citation>
    <scope>NUCLEOTIDE SEQUENCE [LARGE SCALE GENOMIC DNA]</scope>
    <source>
        <strain evidence="2">CGMCC 1.7061</strain>
    </source>
</reference>
<gene>
    <name evidence="1" type="ORF">SAMN04487963_1822</name>
</gene>
<dbReference type="Proteomes" id="UP000198519">
    <property type="component" value="Unassembled WGS sequence"/>
</dbReference>
<evidence type="ECO:0008006" key="3">
    <source>
        <dbReference type="Google" id="ProtNLM"/>
    </source>
</evidence>
<dbReference type="EMBL" id="FOUE01000002">
    <property type="protein sequence ID" value="SFM23093.1"/>
    <property type="molecule type" value="Genomic_DNA"/>
</dbReference>
<dbReference type="Pfam" id="PF12686">
    <property type="entry name" value="DUF3800"/>
    <property type="match status" value="1"/>
</dbReference>
<dbReference type="RefSeq" id="WP_092021747.1">
    <property type="nucleotide sequence ID" value="NZ_FOUE01000002.1"/>
</dbReference>
<accession>A0A1I4P6U6</accession>
<dbReference type="OrthoDB" id="4071750at2"/>
<proteinExistence type="predicted"/>
<evidence type="ECO:0000313" key="1">
    <source>
        <dbReference type="EMBL" id="SFM23093.1"/>
    </source>
</evidence>
<dbReference type="InterPro" id="IPR024524">
    <property type="entry name" value="DUF3800"/>
</dbReference>
<protein>
    <recommendedName>
        <fullName evidence="3">DUF3800 domain-containing protein</fullName>
    </recommendedName>
</protein>